<evidence type="ECO:0000313" key="2">
    <source>
        <dbReference type="EMBL" id="SNY99559.1"/>
    </source>
</evidence>
<dbReference type="Proteomes" id="UP000219048">
    <property type="component" value="Unassembled WGS sequence"/>
</dbReference>
<proteinExistence type="predicted"/>
<feature type="transmembrane region" description="Helical" evidence="1">
    <location>
        <begin position="113"/>
        <end position="132"/>
    </location>
</feature>
<name>A0A285MQV5_9FLAO</name>
<organism evidence="2 3">
    <name type="scientific">Flagellimonas pacifica</name>
    <dbReference type="NCBI Taxonomy" id="1247520"/>
    <lineage>
        <taxon>Bacteria</taxon>
        <taxon>Pseudomonadati</taxon>
        <taxon>Bacteroidota</taxon>
        <taxon>Flavobacteriia</taxon>
        <taxon>Flavobacteriales</taxon>
        <taxon>Flavobacteriaceae</taxon>
        <taxon>Flagellimonas</taxon>
    </lineage>
</organism>
<evidence type="ECO:0008006" key="4">
    <source>
        <dbReference type="Google" id="ProtNLM"/>
    </source>
</evidence>
<keyword evidence="1" id="KW-1133">Transmembrane helix</keyword>
<evidence type="ECO:0000256" key="1">
    <source>
        <dbReference type="SAM" id="Phobius"/>
    </source>
</evidence>
<keyword evidence="1" id="KW-0812">Transmembrane</keyword>
<feature type="transmembrane region" description="Helical" evidence="1">
    <location>
        <begin position="27"/>
        <end position="50"/>
    </location>
</feature>
<keyword evidence="1" id="KW-0472">Membrane</keyword>
<sequence>MKLRQIFRWQFYKYYYHKIRREKPLDYIFFDAKVFLMLLAIFLVGLFTLFPYSLKLEIPTIQSQIYILESILRIVSIFIGISFSFIILSFNIFYKYFGRYAFLDFFKIRSAKVCLTLLVTTILLLIYTISFLKETSNPIAYTNFLFIFSIVLSVVSFFSIFPFFIKLLRNSQNRKHISKLFDKIGGEDYVINNFLSRVKGDKASFYHKDPINLINEIGLSSIKEFDNNTFELINEKILSFFKDSVSEQLEKDEHIDLIGLYHNFMDLLSDFYELSLKERNEKFSKTIVNTRFSIEYEVLENSDNKIFSEFNDFKDEYRHWQLNFDVEKFFKKAVQYNEDEICELLINNYISFAGKSIVKLYPKGLEYSKNKHFEVIFGLGATFEPLKMFAKLADILFANERYSLGHLVFNAFQSMEYKIFELNTTSNTKCVIFSVLHNYKRDIYERYLDSPNSDYIGYADFPFKNGAHIREKVKCNSIYLGLLEIVDLLFSKNKLNNVVLNIVKAEMFLMAGKKDFNNILLDRTIEKLKKLSKQISKNDSDYKKDLYLKLEKYLSYIQESLKANKAPKELIEKVEKTLNTFNHNERFQKELDKKGFVSDERIT</sequence>
<accession>A0A285MQV5</accession>
<keyword evidence="3" id="KW-1185">Reference proteome</keyword>
<protein>
    <recommendedName>
        <fullName evidence="4">DUF2254 domain-containing protein</fullName>
    </recommendedName>
</protein>
<feature type="transmembrane region" description="Helical" evidence="1">
    <location>
        <begin position="70"/>
        <end position="93"/>
    </location>
</feature>
<reference evidence="3" key="1">
    <citation type="submission" date="2017-09" db="EMBL/GenBank/DDBJ databases">
        <authorList>
            <person name="Varghese N."/>
            <person name="Submissions S."/>
        </authorList>
    </citation>
    <scope>NUCLEOTIDE SEQUENCE [LARGE SCALE GENOMIC DNA]</scope>
    <source>
        <strain evidence="3">DSM 25885</strain>
    </source>
</reference>
<dbReference type="EMBL" id="OBEH01000002">
    <property type="protein sequence ID" value="SNY99559.1"/>
    <property type="molecule type" value="Genomic_DNA"/>
</dbReference>
<dbReference type="AlphaFoldDB" id="A0A285MQV5"/>
<evidence type="ECO:0000313" key="3">
    <source>
        <dbReference type="Proteomes" id="UP000219048"/>
    </source>
</evidence>
<feature type="transmembrane region" description="Helical" evidence="1">
    <location>
        <begin position="144"/>
        <end position="165"/>
    </location>
</feature>
<gene>
    <name evidence="2" type="ORF">SAMN06265377_1370</name>
</gene>